<evidence type="ECO:0000313" key="3">
    <source>
        <dbReference type="Proteomes" id="UP001217476"/>
    </source>
</evidence>
<proteinExistence type="predicted"/>
<accession>A0AAJ6B0Q4</accession>
<gene>
    <name evidence="2" type="ORF">P0Y65_06815</name>
</gene>
<name>A0AAJ6B0Q4_9HYPH</name>
<dbReference type="Gene3D" id="3.10.450.50">
    <property type="match status" value="1"/>
</dbReference>
<dbReference type="Proteomes" id="UP001217476">
    <property type="component" value="Chromosome"/>
</dbReference>
<organism evidence="2 3">
    <name type="scientific">Candidatus Devosia phytovorans</name>
    <dbReference type="NCBI Taxonomy" id="3121372"/>
    <lineage>
        <taxon>Bacteria</taxon>
        <taxon>Pseudomonadati</taxon>
        <taxon>Pseudomonadota</taxon>
        <taxon>Alphaproteobacteria</taxon>
        <taxon>Hyphomicrobiales</taxon>
        <taxon>Devosiaceae</taxon>
        <taxon>Devosia</taxon>
    </lineage>
</organism>
<dbReference type="InterPro" id="IPR032710">
    <property type="entry name" value="NTF2-like_dom_sf"/>
</dbReference>
<protein>
    <submittedName>
        <fullName evidence="2">Nuclear transport factor 2 family protein</fullName>
    </submittedName>
</protein>
<feature type="domain" description="SnoaL-like" evidence="1">
    <location>
        <begin position="9"/>
        <end position="98"/>
    </location>
</feature>
<dbReference type="EMBL" id="CP119312">
    <property type="protein sequence ID" value="WEK05960.1"/>
    <property type="molecule type" value="Genomic_DNA"/>
</dbReference>
<dbReference type="AlphaFoldDB" id="A0AAJ6B0Q4"/>
<sequence>MTIKLPSSIEAYFTAERDGGPDELAAVFTENAIIKDAGEDLMGHAAIRQWKVDYSNKFGPTVTEPFFITKENGKTLVTAHVSGEFPGSPIDLRYFFILSGDKIAELEITV</sequence>
<reference evidence="2" key="1">
    <citation type="submission" date="2023-03" db="EMBL/GenBank/DDBJ databases">
        <title>Andean soil-derived lignocellulolytic bacterial consortium as a source of novel taxa and putative plastic-active enzymes.</title>
        <authorList>
            <person name="Diaz-Garcia L."/>
            <person name="Chuvochina M."/>
            <person name="Feuerriegel G."/>
            <person name="Bunk B."/>
            <person name="Sproer C."/>
            <person name="Streit W.R."/>
            <person name="Rodriguez L.M."/>
            <person name="Overmann J."/>
            <person name="Jimenez D.J."/>
        </authorList>
    </citation>
    <scope>NUCLEOTIDE SEQUENCE</scope>
    <source>
        <strain evidence="2">MAG 4196</strain>
    </source>
</reference>
<dbReference type="Pfam" id="PF12680">
    <property type="entry name" value="SnoaL_2"/>
    <property type="match status" value="1"/>
</dbReference>
<evidence type="ECO:0000313" key="2">
    <source>
        <dbReference type="EMBL" id="WEK05960.1"/>
    </source>
</evidence>
<evidence type="ECO:0000259" key="1">
    <source>
        <dbReference type="Pfam" id="PF12680"/>
    </source>
</evidence>
<dbReference type="SUPFAM" id="SSF54427">
    <property type="entry name" value="NTF2-like"/>
    <property type="match status" value="1"/>
</dbReference>
<dbReference type="InterPro" id="IPR037401">
    <property type="entry name" value="SnoaL-like"/>
</dbReference>